<sequence length="151" mass="18117">MAKRWNEKFRCFQGRCVTVDHLQMDDQEIERLFMGLFPQEEACCDRYWRDGDFDPADYEIDEKREMVEEFINEDGDWVYDSINEAHDETREDWLDMCCLCKDRALQPPTLRTFLPFQEVNRPKTSFDYELFADDDLTDPQVALWIGSYIPS</sequence>
<reference evidence="1" key="1">
    <citation type="submission" date="2019-04" db="EMBL/GenBank/DDBJ databases">
        <title>Sequencing of skin fungus with MAO and IRED activity.</title>
        <authorList>
            <person name="Marsaioli A.J."/>
            <person name="Bonatto J.M.C."/>
            <person name="Reis Junior O."/>
        </authorList>
    </citation>
    <scope>NUCLEOTIDE SEQUENCE</scope>
    <source>
        <strain evidence="1">28M1</strain>
    </source>
</reference>
<dbReference type="AlphaFoldDB" id="A0A9P4WZI2"/>
<organism evidence="1 2">
    <name type="scientific">Didymella heteroderae</name>
    <dbReference type="NCBI Taxonomy" id="1769908"/>
    <lineage>
        <taxon>Eukaryota</taxon>
        <taxon>Fungi</taxon>
        <taxon>Dikarya</taxon>
        <taxon>Ascomycota</taxon>
        <taxon>Pezizomycotina</taxon>
        <taxon>Dothideomycetes</taxon>
        <taxon>Pleosporomycetidae</taxon>
        <taxon>Pleosporales</taxon>
        <taxon>Pleosporineae</taxon>
        <taxon>Didymellaceae</taxon>
        <taxon>Didymella</taxon>
    </lineage>
</organism>
<accession>A0A9P4WZI2</accession>
<dbReference type="Proteomes" id="UP000758155">
    <property type="component" value="Unassembled WGS sequence"/>
</dbReference>
<gene>
    <name evidence="1" type="ORF">E8E12_011315</name>
</gene>
<name>A0A9P4WZI2_9PLEO</name>
<dbReference type="EMBL" id="SWKV01000005">
    <property type="protein sequence ID" value="KAF3046136.1"/>
    <property type="molecule type" value="Genomic_DNA"/>
</dbReference>
<evidence type="ECO:0000313" key="1">
    <source>
        <dbReference type="EMBL" id="KAF3046136.1"/>
    </source>
</evidence>
<comment type="caution">
    <text evidence="1">The sequence shown here is derived from an EMBL/GenBank/DDBJ whole genome shotgun (WGS) entry which is preliminary data.</text>
</comment>
<evidence type="ECO:0000313" key="2">
    <source>
        <dbReference type="Proteomes" id="UP000758155"/>
    </source>
</evidence>
<dbReference type="OrthoDB" id="3795850at2759"/>
<protein>
    <submittedName>
        <fullName evidence="1">Uncharacterized protein</fullName>
    </submittedName>
</protein>
<proteinExistence type="predicted"/>
<keyword evidence="2" id="KW-1185">Reference proteome</keyword>